<sequence>MTTTLDLAGFRLEAWQFGAWALLALAATAMVRRLLGRWDASTGVRMAAFSAVMSTLVSGNSSWRFFGTHLQVTDPHVRALMFATGECMQFALALMARENYMAENSTGGGIPSLLVWVVSGVQCVPAFEEGGLAGGFVRAYLGPISAAILWHLAMGVELVHLGPADHRGGRLGRISRFLAESTMASLGLTQPDRDAQEIAKDRAVKRAVRHGLRYDLMTPKTRTRRRGRRAIRRMKWAMLRAEIGTDRPRTHRLALQLLGARSALALIELELPSLWDAVRDELLEAGWIAPPRERRRCDEDAGGHTDVGGDAGDVSAAAEIPRRRGSGAETTVSVLLQGLGFADQAPDSRTVPGYGLDTADMPAGYAESAYPAAPGYGFPAAETFVSVPGAWPAGLTGAATVTASAFGAGYNLAPGQRPAMPGRVHANGHGVREGDALGYGADTRFEAYAAEPSAGIAGTPLSPIPASPQAPENGADTAAETGPETPETNISAAETVVSGSGTGASAAETDDSATQDLPPWTETRWSRATETIAREVVADFHARHTNITCRAWVAAVRERRGQVSSEHVAALYGVARAPEVPDPADTAN</sequence>
<keyword evidence="3" id="KW-1185">Reference proteome</keyword>
<comment type="caution">
    <text evidence="2">The sequence shown here is derived from an EMBL/GenBank/DDBJ whole genome shotgun (WGS) entry which is preliminary data.</text>
</comment>
<evidence type="ECO:0000256" key="1">
    <source>
        <dbReference type="SAM" id="MobiDB-lite"/>
    </source>
</evidence>
<dbReference type="EMBL" id="JAGSOH010000118">
    <property type="protein sequence ID" value="MBR7830165.1"/>
    <property type="molecule type" value="Genomic_DNA"/>
</dbReference>
<dbReference type="AlphaFoldDB" id="A0A941ECD4"/>
<proteinExistence type="predicted"/>
<dbReference type="Proteomes" id="UP000676325">
    <property type="component" value="Unassembled WGS sequence"/>
</dbReference>
<name>A0A941ECD4_9ACTN</name>
<feature type="region of interest" description="Disordered" evidence="1">
    <location>
        <begin position="456"/>
        <end position="523"/>
    </location>
</feature>
<evidence type="ECO:0000313" key="2">
    <source>
        <dbReference type="EMBL" id="MBR7830165.1"/>
    </source>
</evidence>
<organism evidence="2 3">
    <name type="scientific">Actinospica acidithermotolerans</name>
    <dbReference type="NCBI Taxonomy" id="2828514"/>
    <lineage>
        <taxon>Bacteria</taxon>
        <taxon>Bacillati</taxon>
        <taxon>Actinomycetota</taxon>
        <taxon>Actinomycetes</taxon>
        <taxon>Catenulisporales</taxon>
        <taxon>Actinospicaceae</taxon>
        <taxon>Actinospica</taxon>
    </lineage>
</organism>
<dbReference type="RefSeq" id="WP_212521294.1">
    <property type="nucleotide sequence ID" value="NZ_JAGSOH010000118.1"/>
</dbReference>
<accession>A0A941ECD4</accession>
<feature type="compositionally biased region" description="Low complexity" evidence="1">
    <location>
        <begin position="474"/>
        <end position="488"/>
    </location>
</feature>
<reference evidence="2" key="1">
    <citation type="submission" date="2021-04" db="EMBL/GenBank/DDBJ databases">
        <title>Genome based classification of Actinospica acidithermotolerans sp. nov., an actinobacterium isolated from an Indonesian hot spring.</title>
        <authorList>
            <person name="Kusuma A.B."/>
            <person name="Putra K.E."/>
            <person name="Nafisah S."/>
            <person name="Loh J."/>
            <person name="Nouioui I."/>
            <person name="Goodfellow M."/>
        </authorList>
    </citation>
    <scope>NUCLEOTIDE SEQUENCE</scope>
    <source>
        <strain evidence="2">MGRD01-02</strain>
    </source>
</reference>
<evidence type="ECO:0000313" key="3">
    <source>
        <dbReference type="Proteomes" id="UP000676325"/>
    </source>
</evidence>
<protein>
    <submittedName>
        <fullName evidence="2">Uncharacterized protein</fullName>
    </submittedName>
</protein>
<gene>
    <name evidence="2" type="ORF">KDK95_27930</name>
</gene>